<evidence type="ECO:0000259" key="7">
    <source>
        <dbReference type="PROSITE" id="PS50905"/>
    </source>
</evidence>
<evidence type="ECO:0000256" key="5">
    <source>
        <dbReference type="ARBA" id="ARBA00023004"/>
    </source>
</evidence>
<dbReference type="InterPro" id="IPR009040">
    <property type="entry name" value="Ferritin-like_diiron"/>
</dbReference>
<feature type="domain" description="Ferritin-like diiron" evidence="7">
    <location>
        <begin position="2"/>
        <end position="133"/>
    </location>
</feature>
<dbReference type="Pfam" id="PF02915">
    <property type="entry name" value="Rubrerythrin"/>
    <property type="match status" value="1"/>
</dbReference>
<protein>
    <submittedName>
        <fullName evidence="8">Rubrerythrin</fullName>
    </submittedName>
</protein>
<dbReference type="RefSeq" id="WP_080022374.1">
    <property type="nucleotide sequence ID" value="NZ_LTAY01000029.1"/>
</dbReference>
<dbReference type="InterPro" id="IPR052364">
    <property type="entry name" value="Rubrerythrin"/>
</dbReference>
<evidence type="ECO:0000256" key="4">
    <source>
        <dbReference type="ARBA" id="ARBA00022982"/>
    </source>
</evidence>
<evidence type="ECO:0000256" key="3">
    <source>
        <dbReference type="ARBA" id="ARBA00022723"/>
    </source>
</evidence>
<evidence type="ECO:0000256" key="1">
    <source>
        <dbReference type="ARBA" id="ARBA00001965"/>
    </source>
</evidence>
<dbReference type="InterPro" id="IPR048574">
    <property type="entry name" value="RUBY_RBDX"/>
</dbReference>
<evidence type="ECO:0000259" key="6">
    <source>
        <dbReference type="PROSITE" id="PS50903"/>
    </source>
</evidence>
<dbReference type="InterPro" id="IPR024934">
    <property type="entry name" value="Rubredoxin-like_dom"/>
</dbReference>
<keyword evidence="4" id="KW-0249">Electron transport</keyword>
<comment type="cofactor">
    <cofactor evidence="1">
        <name>Fe(3+)</name>
        <dbReference type="ChEBI" id="CHEBI:29034"/>
    </cofactor>
</comment>
<feature type="domain" description="Rubredoxin-like" evidence="6">
    <location>
        <begin position="140"/>
        <end position="174"/>
    </location>
</feature>
<dbReference type="InterPro" id="IPR012347">
    <property type="entry name" value="Ferritin-like"/>
</dbReference>
<dbReference type="SUPFAM" id="SSF47240">
    <property type="entry name" value="Ferritin-like"/>
    <property type="match status" value="1"/>
</dbReference>
<gene>
    <name evidence="8" type="primary">rbr</name>
    <name evidence="8" type="ORF">CLTHE_11050</name>
</gene>
<keyword evidence="3" id="KW-0479">Metal-binding</keyword>
<proteinExistence type="predicted"/>
<dbReference type="Proteomes" id="UP000191448">
    <property type="component" value="Unassembled WGS sequence"/>
</dbReference>
<dbReference type="Gene3D" id="1.20.1260.10">
    <property type="match status" value="1"/>
</dbReference>
<dbReference type="CDD" id="cd01041">
    <property type="entry name" value="Rubrerythrin"/>
    <property type="match status" value="1"/>
</dbReference>
<evidence type="ECO:0000313" key="9">
    <source>
        <dbReference type="Proteomes" id="UP000191448"/>
    </source>
</evidence>
<keyword evidence="5" id="KW-0408">Iron</keyword>
<organism evidence="8 9">
    <name type="scientific">Clostridium thermobutyricum DSM 4928</name>
    <dbReference type="NCBI Taxonomy" id="1121339"/>
    <lineage>
        <taxon>Bacteria</taxon>
        <taxon>Bacillati</taxon>
        <taxon>Bacillota</taxon>
        <taxon>Clostridia</taxon>
        <taxon>Eubacteriales</taxon>
        <taxon>Clostridiaceae</taxon>
        <taxon>Clostridium</taxon>
    </lineage>
</organism>
<name>A0A1V4SWP9_9CLOT</name>
<evidence type="ECO:0000256" key="2">
    <source>
        <dbReference type="ARBA" id="ARBA00022448"/>
    </source>
</evidence>
<dbReference type="AlphaFoldDB" id="A0A1V4SWP9"/>
<dbReference type="Gene3D" id="2.20.28.10">
    <property type="match status" value="1"/>
</dbReference>
<dbReference type="Pfam" id="PF21349">
    <property type="entry name" value="RUBY_RBDX"/>
    <property type="match status" value="1"/>
</dbReference>
<dbReference type="PROSITE" id="PS50905">
    <property type="entry name" value="FERRITIN_LIKE"/>
    <property type="match status" value="1"/>
</dbReference>
<dbReference type="OrthoDB" id="9799749at2"/>
<reference evidence="8 9" key="1">
    <citation type="submission" date="2016-02" db="EMBL/GenBank/DDBJ databases">
        <title>Genome sequence of Clostridium thermobutyricum DSM 4928.</title>
        <authorList>
            <person name="Poehlein A."/>
            <person name="Daniel R."/>
        </authorList>
    </citation>
    <scope>NUCLEOTIDE SEQUENCE [LARGE SCALE GENOMIC DNA]</scope>
    <source>
        <strain evidence="8 9">DSM 4928</strain>
    </source>
</reference>
<accession>A0A1V4SWP9</accession>
<dbReference type="GO" id="GO:0016491">
    <property type="term" value="F:oxidoreductase activity"/>
    <property type="evidence" value="ECO:0007669"/>
    <property type="project" value="InterPro"/>
</dbReference>
<dbReference type="PANTHER" id="PTHR43865:SF1">
    <property type="entry name" value="RUBRERYTHRIN-RELATED"/>
    <property type="match status" value="1"/>
</dbReference>
<dbReference type="EMBL" id="LTAY01000029">
    <property type="protein sequence ID" value="OPX48646.1"/>
    <property type="molecule type" value="Genomic_DNA"/>
</dbReference>
<dbReference type="InterPro" id="IPR009078">
    <property type="entry name" value="Ferritin-like_SF"/>
</dbReference>
<dbReference type="SUPFAM" id="SSF57802">
    <property type="entry name" value="Rubredoxin-like"/>
    <property type="match status" value="1"/>
</dbReference>
<dbReference type="InterPro" id="IPR003251">
    <property type="entry name" value="Rr_diiron-bd_dom"/>
</dbReference>
<evidence type="ECO:0000313" key="8">
    <source>
        <dbReference type="EMBL" id="OPX48646.1"/>
    </source>
</evidence>
<keyword evidence="2" id="KW-0813">Transport</keyword>
<dbReference type="PANTHER" id="PTHR43865">
    <property type="entry name" value="RUBRERYTHRIN-RELATED"/>
    <property type="match status" value="1"/>
</dbReference>
<sequence>MKISGSQTEKNLYKTFAGESRARGKYNLFGEKAREEGYMWVAQVFDETAENEFAHSREAYKRFLDNIGDTEENLLSAACGEFEETENIYKEFEEVAKKEGFEEIATFYRELREVEESHKERFLFLSELLKNKKMFKSDCKRTWKCLNCGYIHEGYEAPIVCPLCKYERGYFRQESELKKCEG</sequence>
<dbReference type="PROSITE" id="PS50903">
    <property type="entry name" value="RUBREDOXIN_LIKE"/>
    <property type="match status" value="1"/>
</dbReference>
<comment type="caution">
    <text evidence="8">The sequence shown here is derived from an EMBL/GenBank/DDBJ whole genome shotgun (WGS) entry which is preliminary data.</text>
</comment>
<dbReference type="GO" id="GO:0005506">
    <property type="term" value="F:iron ion binding"/>
    <property type="evidence" value="ECO:0007669"/>
    <property type="project" value="InterPro"/>
</dbReference>